<gene>
    <name evidence="1" type="ORF">PPSIR1_28741</name>
</gene>
<evidence type="ECO:0000313" key="2">
    <source>
        <dbReference type="Proteomes" id="UP000005801"/>
    </source>
</evidence>
<evidence type="ECO:0000313" key="1">
    <source>
        <dbReference type="EMBL" id="EDM75693.1"/>
    </source>
</evidence>
<sequence>MLTRDDVDTCASCGSHENLERSARFGEIPFCRECIDRSFHVEDWDDLGDPGA</sequence>
<keyword evidence="2" id="KW-1185">Reference proteome</keyword>
<organism evidence="1 2">
    <name type="scientific">Plesiocystis pacifica SIR-1</name>
    <dbReference type="NCBI Taxonomy" id="391625"/>
    <lineage>
        <taxon>Bacteria</taxon>
        <taxon>Pseudomonadati</taxon>
        <taxon>Myxococcota</taxon>
        <taxon>Polyangia</taxon>
        <taxon>Nannocystales</taxon>
        <taxon>Nannocystaceae</taxon>
        <taxon>Plesiocystis</taxon>
    </lineage>
</organism>
<proteinExistence type="predicted"/>
<name>A6GEI5_9BACT</name>
<dbReference type="Proteomes" id="UP000005801">
    <property type="component" value="Unassembled WGS sequence"/>
</dbReference>
<comment type="caution">
    <text evidence="1">The sequence shown here is derived from an EMBL/GenBank/DDBJ whole genome shotgun (WGS) entry which is preliminary data.</text>
</comment>
<accession>A6GEI5</accession>
<dbReference type="EMBL" id="ABCS01000083">
    <property type="protein sequence ID" value="EDM75693.1"/>
    <property type="molecule type" value="Genomic_DNA"/>
</dbReference>
<protein>
    <submittedName>
        <fullName evidence="1">Uncharacterized protein</fullName>
    </submittedName>
</protein>
<reference evidence="1 2" key="1">
    <citation type="submission" date="2007-06" db="EMBL/GenBank/DDBJ databases">
        <authorList>
            <person name="Shimkets L."/>
            <person name="Ferriera S."/>
            <person name="Johnson J."/>
            <person name="Kravitz S."/>
            <person name="Beeson K."/>
            <person name="Sutton G."/>
            <person name="Rogers Y.-H."/>
            <person name="Friedman R."/>
            <person name="Frazier M."/>
            <person name="Venter J.C."/>
        </authorList>
    </citation>
    <scope>NUCLEOTIDE SEQUENCE [LARGE SCALE GENOMIC DNA]</scope>
    <source>
        <strain evidence="1 2">SIR-1</strain>
    </source>
</reference>
<dbReference type="AlphaFoldDB" id="A6GEI5"/>